<sequence>MSKLVTIYGGSGFVGRYVARRLAKAGWRIRVAVRRPNEALFVKPYGVVGQVEPVACNIRDDASVRAAMHGADAVVNCVGILNRSGRNTFDAVQAEGAARVARIAAELGVKRLVQLSAIGADKASDSEYSRTKAEGEAAVLAAFPEAVILRPSVIFGPEDGFFNRFAGMARFTPILPVVGANVKFQPVYVDDVAAAAAKAVAGEAAPGIYELGGPDVATFRELMHHMLGEIRRGRLVLNVPYWIASVLGGVLDMVQAVTLGLIENRQLTRDQVRNLKRDNVVAPDARGLAELGIQPTALSAVLPEYLWRYRPQGQYTAIQESAKNLRKA</sequence>
<dbReference type="CDD" id="cd05271">
    <property type="entry name" value="NDUFA9_like_SDR_a"/>
    <property type="match status" value="1"/>
</dbReference>
<dbReference type="Gene3D" id="3.40.50.720">
    <property type="entry name" value="NAD(P)-binding Rossmann-like Domain"/>
    <property type="match status" value="1"/>
</dbReference>
<evidence type="ECO:0000313" key="2">
    <source>
        <dbReference type="EMBL" id="QYZ69850.1"/>
    </source>
</evidence>
<name>A0A8G1EBP9_9RHOB</name>
<dbReference type="RefSeq" id="WP_220662066.1">
    <property type="nucleotide sequence ID" value="NZ_CP069370.1"/>
</dbReference>
<dbReference type="Proteomes" id="UP000826300">
    <property type="component" value="Chromosome"/>
</dbReference>
<dbReference type="InterPro" id="IPR001509">
    <property type="entry name" value="Epimerase_deHydtase"/>
</dbReference>
<dbReference type="GO" id="GO:0044877">
    <property type="term" value="F:protein-containing complex binding"/>
    <property type="evidence" value="ECO:0007669"/>
    <property type="project" value="TreeGrafter"/>
</dbReference>
<gene>
    <name evidence="2" type="ORF">JO391_19520</name>
</gene>
<proteinExistence type="predicted"/>
<dbReference type="EMBL" id="CP069370">
    <property type="protein sequence ID" value="QYZ69850.1"/>
    <property type="molecule type" value="Genomic_DNA"/>
</dbReference>
<dbReference type="PANTHER" id="PTHR12126">
    <property type="entry name" value="NADH-UBIQUINONE OXIDOREDUCTASE 39 KDA SUBUNIT-RELATED"/>
    <property type="match status" value="1"/>
</dbReference>
<dbReference type="AlphaFoldDB" id="A0A8G1EBP9"/>
<accession>A0A8G1EBP9</accession>
<feature type="domain" description="NAD-dependent epimerase/dehydratase" evidence="1">
    <location>
        <begin position="5"/>
        <end position="212"/>
    </location>
</feature>
<evidence type="ECO:0000313" key="3">
    <source>
        <dbReference type="Proteomes" id="UP000826300"/>
    </source>
</evidence>
<dbReference type="InterPro" id="IPR051207">
    <property type="entry name" value="ComplexI_NDUFA9_subunit"/>
</dbReference>
<dbReference type="Pfam" id="PF01370">
    <property type="entry name" value="Epimerase"/>
    <property type="match status" value="1"/>
</dbReference>
<evidence type="ECO:0000259" key="1">
    <source>
        <dbReference type="Pfam" id="PF01370"/>
    </source>
</evidence>
<dbReference type="KEGG" id="nsm:JO391_19520"/>
<dbReference type="PANTHER" id="PTHR12126:SF11">
    <property type="entry name" value="NADH DEHYDROGENASE [UBIQUINONE] 1 ALPHA SUBCOMPLEX SUBUNIT 9, MITOCHONDRIAL"/>
    <property type="match status" value="1"/>
</dbReference>
<dbReference type="InterPro" id="IPR036291">
    <property type="entry name" value="NAD(P)-bd_dom_sf"/>
</dbReference>
<keyword evidence="3" id="KW-1185">Reference proteome</keyword>
<reference evidence="2" key="1">
    <citation type="submission" date="2021-02" db="EMBL/GenBank/DDBJ databases">
        <title>Rhodobacter shimadae sp. nov., an aerobic anoxygenic phototrophic bacterium isolated from a hot spring.</title>
        <authorList>
            <person name="Muramatsu S."/>
            <person name="Haruta S."/>
            <person name="Hirose S."/>
            <person name="Hanada S."/>
        </authorList>
    </citation>
    <scope>NUCLEOTIDE SEQUENCE</scope>
    <source>
        <strain evidence="2">N10</strain>
    </source>
</reference>
<protein>
    <submittedName>
        <fullName evidence="2">Complex I NDUFA9 subunit family protein</fullName>
    </submittedName>
</protein>
<dbReference type="FunFam" id="3.40.50.720:FF:000702">
    <property type="entry name" value="NADH dehydrogenase (Ubiquinone)"/>
    <property type="match status" value="1"/>
</dbReference>
<dbReference type="SUPFAM" id="SSF51735">
    <property type="entry name" value="NAD(P)-binding Rossmann-fold domains"/>
    <property type="match status" value="1"/>
</dbReference>
<organism evidence="2 3">
    <name type="scientific">Neotabrizicola shimadae</name>
    <dbReference type="NCBI Taxonomy" id="2807096"/>
    <lineage>
        <taxon>Bacteria</taxon>
        <taxon>Pseudomonadati</taxon>
        <taxon>Pseudomonadota</taxon>
        <taxon>Alphaproteobacteria</taxon>
        <taxon>Rhodobacterales</taxon>
        <taxon>Paracoccaceae</taxon>
        <taxon>Neotabrizicola</taxon>
    </lineage>
</organism>